<organism evidence="1 2">
    <name type="scientific">Pseudochryseolinea flava</name>
    <dbReference type="NCBI Taxonomy" id="2059302"/>
    <lineage>
        <taxon>Bacteria</taxon>
        <taxon>Pseudomonadati</taxon>
        <taxon>Bacteroidota</taxon>
        <taxon>Cytophagia</taxon>
        <taxon>Cytophagales</taxon>
        <taxon>Fulvivirgaceae</taxon>
        <taxon>Pseudochryseolinea</taxon>
    </lineage>
</organism>
<dbReference type="Pfam" id="PF06821">
    <property type="entry name" value="Ser_hydrolase"/>
    <property type="match status" value="1"/>
</dbReference>
<keyword evidence="2" id="KW-1185">Reference proteome</keyword>
<protein>
    <submittedName>
        <fullName evidence="1">Alpha/beta hydrolase</fullName>
    </submittedName>
</protein>
<gene>
    <name evidence="1" type="ORF">DQQ10_16820</name>
</gene>
<evidence type="ECO:0000313" key="1">
    <source>
        <dbReference type="EMBL" id="RAV99718.1"/>
    </source>
</evidence>
<dbReference type="OrthoDB" id="9804993at2"/>
<proteinExistence type="predicted"/>
<dbReference type="InterPro" id="IPR010662">
    <property type="entry name" value="RBBP9/YdeN"/>
</dbReference>
<name>A0A364XZC3_9BACT</name>
<dbReference type="GO" id="GO:0016787">
    <property type="term" value="F:hydrolase activity"/>
    <property type="evidence" value="ECO:0007669"/>
    <property type="project" value="UniProtKB-KW"/>
</dbReference>
<comment type="caution">
    <text evidence="1">The sequence shown here is derived from an EMBL/GenBank/DDBJ whole genome shotgun (WGS) entry which is preliminary data.</text>
</comment>
<dbReference type="Proteomes" id="UP000251889">
    <property type="component" value="Unassembled WGS sequence"/>
</dbReference>
<dbReference type="Gene3D" id="3.40.50.1820">
    <property type="entry name" value="alpha/beta hydrolase"/>
    <property type="match status" value="1"/>
</dbReference>
<evidence type="ECO:0000313" key="2">
    <source>
        <dbReference type="Proteomes" id="UP000251889"/>
    </source>
</evidence>
<dbReference type="InterPro" id="IPR029058">
    <property type="entry name" value="AB_hydrolase_fold"/>
</dbReference>
<dbReference type="AlphaFoldDB" id="A0A364XZC3"/>
<sequence length="182" mass="20260">MTFNSKILILPGLGNSGEYHWQTLWENQYGFERVVQDNWETPSCEEWIAQIDRVIQSHNSDNVILVGHSLACSTIVFWANRYGRKVKGALLVAPSDTVAPSYPLGTTGFTPMPEFKLPFPSIVITSSDDFYVSLERAKHFATVWGSDFINIGPAGHINASSGIGDWPQGIAYLKRLDQSIIL</sequence>
<keyword evidence="1" id="KW-0378">Hydrolase</keyword>
<dbReference type="RefSeq" id="WP_112748065.1">
    <property type="nucleotide sequence ID" value="NZ_QMFY01000009.1"/>
</dbReference>
<accession>A0A364XZC3</accession>
<reference evidence="1 2" key="1">
    <citation type="submission" date="2018-06" db="EMBL/GenBank/DDBJ databases">
        <title>Chryseolinea flavus sp. nov., a member of the phylum Bacteroidetes isolated from soil.</title>
        <authorList>
            <person name="Li Y."/>
            <person name="Wang J."/>
        </authorList>
    </citation>
    <scope>NUCLEOTIDE SEQUENCE [LARGE SCALE GENOMIC DNA]</scope>
    <source>
        <strain evidence="1 2">SDU1-6</strain>
    </source>
</reference>
<dbReference type="EMBL" id="QMFY01000009">
    <property type="protein sequence ID" value="RAV99718.1"/>
    <property type="molecule type" value="Genomic_DNA"/>
</dbReference>
<dbReference type="SUPFAM" id="SSF53474">
    <property type="entry name" value="alpha/beta-Hydrolases"/>
    <property type="match status" value="1"/>
</dbReference>